<dbReference type="InterPro" id="IPR008136">
    <property type="entry name" value="CinA_C"/>
</dbReference>
<evidence type="ECO:0000259" key="1">
    <source>
        <dbReference type="Pfam" id="PF02464"/>
    </source>
</evidence>
<organism evidence="2 4">
    <name type="scientific">Burkholderia glumae</name>
    <name type="common">Pseudomonas glumae</name>
    <dbReference type="NCBI Taxonomy" id="337"/>
    <lineage>
        <taxon>Bacteria</taxon>
        <taxon>Pseudomonadati</taxon>
        <taxon>Pseudomonadota</taxon>
        <taxon>Betaproteobacteria</taxon>
        <taxon>Burkholderiales</taxon>
        <taxon>Burkholderiaceae</taxon>
        <taxon>Burkholderia</taxon>
    </lineage>
</organism>
<dbReference type="EMBL" id="CP099583">
    <property type="protein sequence ID" value="USS43407.1"/>
    <property type="molecule type" value="Genomic_DNA"/>
</dbReference>
<sequence>MDTALRAVDFLKANEIVLTTAESCTGGLIAATLASVPGCGGCLDVGFVAYSPRGKAGFLGVRHETIDRHGLTSEAVAREMAEGALAAPGSIATLAVANTGLADGEHDGSPPHGTQCFAWSLRATDGKLSTFSETQRFSGSRNEIRQAAADYALARLAHYHALVQASRSEAG</sequence>
<keyword evidence="5" id="KW-1185">Reference proteome</keyword>
<reference evidence="2 4" key="1">
    <citation type="submission" date="2020-12" db="EMBL/GenBank/DDBJ databases">
        <title>FDA dAtabase for Regulatory Grade micrObial Sequences (FDA-ARGOS): Supporting development and validation of Infectious Disease Dx tests.</title>
        <authorList>
            <person name="Minogue T."/>
            <person name="Wolcott M."/>
            <person name="Wasieloski L."/>
            <person name="Aguilar W."/>
            <person name="Moore D."/>
            <person name="Jaissle J."/>
            <person name="Tallon L."/>
            <person name="Sadzewicz L."/>
            <person name="Zhao X."/>
            <person name="Boylan J."/>
            <person name="Ott S."/>
            <person name="Bowen H."/>
            <person name="Vavikolanu K."/>
            <person name="Mehta A."/>
            <person name="Aluvathingal J."/>
            <person name="Nadendla S."/>
            <person name="Yan Y."/>
            <person name="Sichtig H."/>
        </authorList>
    </citation>
    <scope>NUCLEOTIDE SEQUENCE [LARGE SCALE GENOMIC DNA]</scope>
    <source>
        <strain evidence="2 4">FDAARGOS_949</strain>
    </source>
</reference>
<dbReference type="RefSeq" id="WP_012733380.1">
    <property type="nucleotide sequence ID" value="NZ_CP021075.1"/>
</dbReference>
<evidence type="ECO:0000313" key="3">
    <source>
        <dbReference type="EMBL" id="USS43407.1"/>
    </source>
</evidence>
<dbReference type="NCBIfam" id="TIGR00199">
    <property type="entry name" value="PncC_domain"/>
    <property type="match status" value="1"/>
</dbReference>
<accession>A0AAQ0BSD5</accession>
<dbReference type="Proteomes" id="UP001056386">
    <property type="component" value="Chromosome 2"/>
</dbReference>
<dbReference type="SUPFAM" id="SSF142433">
    <property type="entry name" value="CinA-like"/>
    <property type="match status" value="1"/>
</dbReference>
<dbReference type="Gene3D" id="3.90.950.20">
    <property type="entry name" value="CinA-like"/>
    <property type="match status" value="1"/>
</dbReference>
<dbReference type="GeneID" id="45695333"/>
<evidence type="ECO:0000313" key="4">
    <source>
        <dbReference type="Proteomes" id="UP000594892"/>
    </source>
</evidence>
<feature type="domain" description="CinA C-terminal" evidence="1">
    <location>
        <begin position="6"/>
        <end position="158"/>
    </location>
</feature>
<protein>
    <submittedName>
        <fullName evidence="2">CinA family protein</fullName>
    </submittedName>
</protein>
<reference evidence="3" key="2">
    <citation type="submission" date="2022-06" db="EMBL/GenBank/DDBJ databases">
        <title>Draft genome sequence of Burkholderia glumae strain GR20004 isolated from rice panicle showing bacterial panicle blight.</title>
        <authorList>
            <person name="Choi S.Y."/>
            <person name="Lee Y.H."/>
        </authorList>
    </citation>
    <scope>NUCLEOTIDE SEQUENCE</scope>
    <source>
        <strain evidence="3">GR20004</strain>
    </source>
</reference>
<dbReference type="AlphaFoldDB" id="A0AAQ0BSD5"/>
<dbReference type="Proteomes" id="UP000594892">
    <property type="component" value="Chromosome 1"/>
</dbReference>
<name>A0AAQ0BSD5_BURGL</name>
<gene>
    <name evidence="2" type="ORF">I6H06_02065</name>
    <name evidence="3" type="ORF">NFI99_02745</name>
</gene>
<dbReference type="Pfam" id="PF02464">
    <property type="entry name" value="CinA"/>
    <property type="match status" value="1"/>
</dbReference>
<evidence type="ECO:0000313" key="2">
    <source>
        <dbReference type="EMBL" id="QPQ90566.1"/>
    </source>
</evidence>
<evidence type="ECO:0000313" key="5">
    <source>
        <dbReference type="Proteomes" id="UP001056386"/>
    </source>
</evidence>
<proteinExistence type="predicted"/>
<dbReference type="EMBL" id="CP065600">
    <property type="protein sequence ID" value="QPQ90566.1"/>
    <property type="molecule type" value="Genomic_DNA"/>
</dbReference>
<dbReference type="InterPro" id="IPR036653">
    <property type="entry name" value="CinA-like_C"/>
</dbReference>